<evidence type="ECO:0000313" key="1">
    <source>
        <dbReference type="EMBL" id="KAK5773877.1"/>
    </source>
</evidence>
<dbReference type="PANTHER" id="PTHR28142:SF1">
    <property type="entry name" value="MITOCHONDRIAL INNER MEMBRANE I-AAA PROTEASE SUPERCOMPLEX SUBUNIT MGR3-RELATED"/>
    <property type="match status" value="1"/>
</dbReference>
<accession>A0AAN7WLD4</accession>
<protein>
    <recommendedName>
        <fullName evidence="3">Mitochondrial inner membrane i-AAA protease supercomplex subunit MGR3</fullName>
    </recommendedName>
</protein>
<evidence type="ECO:0000313" key="2">
    <source>
        <dbReference type="Proteomes" id="UP001306508"/>
    </source>
</evidence>
<keyword evidence="2" id="KW-1185">Reference proteome</keyword>
<dbReference type="GO" id="GO:0051787">
    <property type="term" value="F:misfolded protein binding"/>
    <property type="evidence" value="ECO:0007669"/>
    <property type="project" value="TreeGrafter"/>
</dbReference>
<organism evidence="1 2">
    <name type="scientific">Arxiozyma heterogenica</name>
    <dbReference type="NCBI Taxonomy" id="278026"/>
    <lineage>
        <taxon>Eukaryota</taxon>
        <taxon>Fungi</taxon>
        <taxon>Dikarya</taxon>
        <taxon>Ascomycota</taxon>
        <taxon>Saccharomycotina</taxon>
        <taxon>Saccharomycetes</taxon>
        <taxon>Saccharomycetales</taxon>
        <taxon>Saccharomycetaceae</taxon>
        <taxon>Arxiozyma</taxon>
    </lineage>
</organism>
<comment type="caution">
    <text evidence="1">The sequence shown here is derived from an EMBL/GenBank/DDBJ whole genome shotgun (WGS) entry which is preliminary data.</text>
</comment>
<dbReference type="InterPro" id="IPR040201">
    <property type="entry name" value="Mrg3-like"/>
</dbReference>
<dbReference type="Proteomes" id="UP001306508">
    <property type="component" value="Unassembled WGS sequence"/>
</dbReference>
<dbReference type="PANTHER" id="PTHR28142">
    <property type="entry name" value="MITOCHONDRIAL INNER MEMBRANE I-AAA PROTEASE SUPERCOMPLEX SUBUNIT MGR3-RELATED"/>
    <property type="match status" value="1"/>
</dbReference>
<dbReference type="GO" id="GO:0031942">
    <property type="term" value="C:i-AAA complex"/>
    <property type="evidence" value="ECO:0007669"/>
    <property type="project" value="TreeGrafter"/>
</dbReference>
<name>A0AAN7WLD4_9SACH</name>
<dbReference type="GO" id="GO:0006515">
    <property type="term" value="P:protein quality control for misfolded or incompletely synthesized proteins"/>
    <property type="evidence" value="ECO:0007669"/>
    <property type="project" value="TreeGrafter"/>
</dbReference>
<proteinExistence type="predicted"/>
<evidence type="ECO:0008006" key="3">
    <source>
        <dbReference type="Google" id="ProtNLM"/>
    </source>
</evidence>
<dbReference type="EMBL" id="JAWIZZ010000064">
    <property type="protein sequence ID" value="KAK5773877.1"/>
    <property type="molecule type" value="Genomic_DNA"/>
</dbReference>
<gene>
    <name evidence="1" type="ORF">RI543_004935</name>
</gene>
<dbReference type="CDD" id="cd24145">
    <property type="entry name" value="Mgr3-like"/>
    <property type="match status" value="1"/>
</dbReference>
<dbReference type="AlphaFoldDB" id="A0AAN7WLD4"/>
<sequence>MIIAHRRLLLQGRRLIINNNLIPSINTKIKHFSTHSQQWNSFQQISKPPNQLLQHFSNPSKKDPSKWYLIIGMAALLTIGSGFYFDTFNEDKTGILKDYKYNPEVSKYLKEAVWMESNKGNYNYSEALKYYAMALNEMPNHISKLSDAYTRIELKIAEMLERLNMFDRSKDVYNEILNRFYLALSDRSDISTKISVNERAELIRKDLRILIKSLELNQDIQFGKKNLLAHLLLVQEEILLKSPELKEFFDRKRERTSKLLKGQSLTVDDFQVFVNEENIKLDKEDNGLMILDMNKNSSAWEPFKEELFVARDLYTAYCLSSKDIASALTCKMTTVEWMVMADMPPGQILLAQANLGSLFYLQMEKLDADIEQINSKIQENPDLLKDDTIIKALRTLNKNKRNCLKMTERCYDSILNFFNKNKRLRYHIKDQLDTSILQAIALSTYGKGVLVLNDGLLAQAERLLKDAITLAKEEDFKELVNEASKELEQVQTLRLEQQHISEPQKTIS</sequence>
<reference evidence="2" key="1">
    <citation type="submission" date="2023-07" db="EMBL/GenBank/DDBJ databases">
        <title>A draft genome of Kazachstania heterogenica Y-27499.</title>
        <authorList>
            <person name="Donic C."/>
            <person name="Kralova J.S."/>
            <person name="Fidel L."/>
            <person name="Ben-Dor S."/>
            <person name="Jung S."/>
        </authorList>
    </citation>
    <scope>NUCLEOTIDE SEQUENCE [LARGE SCALE GENOMIC DNA]</scope>
    <source>
        <strain evidence="2">Y27499</strain>
    </source>
</reference>